<proteinExistence type="predicted"/>
<dbReference type="RefSeq" id="WP_200684110.1">
    <property type="nucleotide sequence ID" value="NZ_JAEPRQ010000001.1"/>
</dbReference>
<evidence type="ECO:0000256" key="2">
    <source>
        <dbReference type="SAM" id="SignalP"/>
    </source>
</evidence>
<evidence type="ECO:0000256" key="1">
    <source>
        <dbReference type="SAM" id="MobiDB-lite"/>
    </source>
</evidence>
<accession>A0A934SIS0</accession>
<protein>
    <submittedName>
        <fullName evidence="3">SIMPL domain-containing protein</fullName>
    </submittedName>
</protein>
<evidence type="ECO:0000313" key="3">
    <source>
        <dbReference type="EMBL" id="MBK4215203.1"/>
    </source>
</evidence>
<evidence type="ECO:0000313" key="4">
    <source>
        <dbReference type="Proteomes" id="UP000640485"/>
    </source>
</evidence>
<sequence>MTNLSRMIGRSALTISTALAIGAAMPAFAAPGADGGKSCHPMAGRGGMTSLTVTGEGEARIAPDMASIQLGVTTQAEGAAEAMSQNSTRQSAVIEALGNAGIEDKDIQTSGLNLSPVMDYGDGRAPTVTGYQASNMVSIRVREVEKLGEVLDAIVGAGANEINGINFMREDGSDAEDDARRAAVEDARHKAEVLAEAAGLSLGPILLLRDTPSPEGPQPMMMRAQAAADAGGVPIAAGELSMTAQVEMEFAMVGDGACVPMRGHGKPHGGPDAQPPAGDLPPPEGIDQGAPAPGEAVVPLGENPDGVAPATDGESSN</sequence>
<name>A0A934SIS0_9RHOB</name>
<dbReference type="PANTHER" id="PTHR34387">
    <property type="entry name" value="SLR1258 PROTEIN"/>
    <property type="match status" value="1"/>
</dbReference>
<dbReference type="Pfam" id="PF04402">
    <property type="entry name" value="SIMPL"/>
    <property type="match status" value="1"/>
</dbReference>
<dbReference type="InterPro" id="IPR052022">
    <property type="entry name" value="26kDa_periplasmic_antigen"/>
</dbReference>
<dbReference type="Gene3D" id="3.30.110.170">
    <property type="entry name" value="Protein of unknown function (DUF541), domain 1"/>
    <property type="match status" value="1"/>
</dbReference>
<dbReference type="Gene3D" id="3.30.70.2970">
    <property type="entry name" value="Protein of unknown function (DUF541), domain 2"/>
    <property type="match status" value="1"/>
</dbReference>
<keyword evidence="2" id="KW-0732">Signal</keyword>
<dbReference type="PANTHER" id="PTHR34387:SF1">
    <property type="entry name" value="PERIPLASMIC IMMUNOGENIC PROTEIN"/>
    <property type="match status" value="1"/>
</dbReference>
<dbReference type="GO" id="GO:0006974">
    <property type="term" value="P:DNA damage response"/>
    <property type="evidence" value="ECO:0007669"/>
    <property type="project" value="TreeGrafter"/>
</dbReference>
<reference evidence="3" key="1">
    <citation type="submission" date="2021-01" db="EMBL/GenBank/DDBJ databases">
        <title>Paracoccus amoyensis sp. nov., isolated from the surface seawater along the coast of Xiamen Island, China.</title>
        <authorList>
            <person name="Lyu L."/>
        </authorList>
    </citation>
    <scope>NUCLEOTIDE SEQUENCE</scope>
    <source>
        <strain evidence="3">MJ17</strain>
    </source>
</reference>
<dbReference type="Proteomes" id="UP000640485">
    <property type="component" value="Unassembled WGS sequence"/>
</dbReference>
<keyword evidence="4" id="KW-1185">Reference proteome</keyword>
<dbReference type="EMBL" id="JAEPRQ010000001">
    <property type="protein sequence ID" value="MBK4215203.1"/>
    <property type="molecule type" value="Genomic_DNA"/>
</dbReference>
<organism evidence="3 4">
    <name type="scientific">Paracoccus caeni</name>
    <dbReference type="NCBI Taxonomy" id="657651"/>
    <lineage>
        <taxon>Bacteria</taxon>
        <taxon>Pseudomonadati</taxon>
        <taxon>Pseudomonadota</taxon>
        <taxon>Alphaproteobacteria</taxon>
        <taxon>Rhodobacterales</taxon>
        <taxon>Paracoccaceae</taxon>
        <taxon>Paracoccus</taxon>
    </lineage>
</organism>
<dbReference type="AlphaFoldDB" id="A0A934SIS0"/>
<feature type="chain" id="PRO_5038104704" evidence="2">
    <location>
        <begin position="30"/>
        <end position="317"/>
    </location>
</feature>
<comment type="caution">
    <text evidence="3">The sequence shown here is derived from an EMBL/GenBank/DDBJ whole genome shotgun (WGS) entry which is preliminary data.</text>
</comment>
<feature type="region of interest" description="Disordered" evidence="1">
    <location>
        <begin position="261"/>
        <end position="317"/>
    </location>
</feature>
<feature type="signal peptide" evidence="2">
    <location>
        <begin position="1"/>
        <end position="29"/>
    </location>
</feature>
<gene>
    <name evidence="3" type="ORF">JJJ17_04615</name>
</gene>
<dbReference type="InterPro" id="IPR007497">
    <property type="entry name" value="SIMPL/DUF541"/>
</dbReference>